<sequence>MSLFGQLPDLKFKHFIDEKGFNQSSVMKVIQDEEGYLWIATPNGLYKYDGQRFSVYRHESNNPNSLINNSVYELELDHQGNILIGTGKGLCKFNRITQEFTIFPKVLEDARVTAIYPEEDGGLWVGTLHSGLFHFEGSDLLGEQPKIYVHKPNQDTSLDHDQIHSITKDKWGALWVGTIRGLNKLIEVNGNKEFVRFKHLEQSVKMLYTDKKDRLWVSLEDTRLIRIDNPKTFNSPKEKNFREYSFNLENTDNDEYGGILSMIEILEDQVLLGIYGHGLYLLNTETHAYSTYVPDPSDAESLSSSNVETILLDKTNVLWVGTEEGGLNKSDLERKPIVTLSENPLTKQSLSNSSINGIAKDKHSNIWVATQNGLNKIKFVKDSYIQPHFQHYYLDNALANSELRIQQPVWSVLKDRGDFLWMGTTRGVVYADISNDAEKLTFHISPINMMEVFTSIQDREGVLWFGSLLGGLAKWEKKRKPNSNEFDFSNVESYLPDKNDKYGISGKEVSCLYEDSKGNIWIGTLFGGLNLLIRGKAGEKDKFITYQHDKNNPNSLSHNSVFSIHEDNQGNYWIGTFGGGLNKMTLPKNGIGTPEFKHYTEEDGLANNAVYGILQDDNQNLWISTDNGISLFNPISEEFKNLSKDDGLQSNNFRMNAHFKNKDGYLFFGGLRGLNIFHPENLKENAIPAKSTLTALRIKSEEIEVGKKYNGRVILNKSISNLYEEISLKHHENTLTFEFAALHFAVPKKNQFKYKLEGFDSEWIDSKGMSFAHYTNLSPRTYNFKVKASNNDGVWSDQEASIAIKINPPFWFTYWAYALYVLLVVMIFWAVFAFYRMKTQKQASLKLQKEIEEINKLKLQFFTNISHDFKTPITLILNPLEEVLASVKSNDVLKSKLKIIQRNAASLLRLVNQLMEFRKIEVGETKLGATKANIINFIREITFSFRASARKKKVEIAFESQLYDESVWFDWDKLEKILNNLIFNAIKFTPEGGRITVRVKKPMHSAMDIKGRDISVNYVQIEVEDNGIGISEEKLPYVFHRFYQVNQTNKKDKKNKGIGVGLAITKDLVDLHHGEISVESKEEIGTRFIIKLPIGNRHLLPDEIIELPVFERLTDEDIDENDKRLDVGEEEWNTEATEKNKILVVDDNEDIRNLVKEGLYKKYNIIEANNGKEALNLALKELPDLVISDVLMPEMDGIEFCYTLKTNIRTSHIPVILLTALNSVEHRIKGVESGADAYIPKPFNIKLLEVRTNKLIESRELIRKRFQTEKEITPEKITLSSLDEEFLKRIMDFMEANMNNELYWIDELARDMNTSRSTFFRKLKKLTGQSPNDFMRLVRLKRAAQLLEQNKFTIAQVSYMVGFSNPNYFGKCFRKFFGDTPSNYVKKNVLT</sequence>
<keyword evidence="11" id="KW-0804">Transcription</keyword>
<dbReference type="SMART" id="SM00387">
    <property type="entry name" value="HATPase_c"/>
    <property type="match status" value="1"/>
</dbReference>
<dbReference type="FunFam" id="3.40.50.2300:FF:000138">
    <property type="entry name" value="Two-component system sensor histidine kinase/response regulator"/>
    <property type="match status" value="1"/>
</dbReference>
<dbReference type="Gene3D" id="2.60.40.10">
    <property type="entry name" value="Immunoglobulins"/>
    <property type="match status" value="1"/>
</dbReference>
<dbReference type="InterPro" id="IPR018062">
    <property type="entry name" value="HTH_AraC-typ_CS"/>
</dbReference>
<evidence type="ECO:0000256" key="6">
    <source>
        <dbReference type="ARBA" id="ARBA00022777"/>
    </source>
</evidence>
<dbReference type="Pfam" id="PF00072">
    <property type="entry name" value="Response_reg"/>
    <property type="match status" value="1"/>
</dbReference>
<dbReference type="RefSeq" id="WP_148540507.1">
    <property type="nucleotide sequence ID" value="NZ_VSDQ01000409.1"/>
</dbReference>
<dbReference type="OrthoDB" id="358279at2"/>
<evidence type="ECO:0000256" key="13">
    <source>
        <dbReference type="SAM" id="Phobius"/>
    </source>
</evidence>
<dbReference type="Gene3D" id="1.10.10.60">
    <property type="entry name" value="Homeodomain-like"/>
    <property type="match status" value="1"/>
</dbReference>
<dbReference type="SMART" id="SM00448">
    <property type="entry name" value="REC"/>
    <property type="match status" value="1"/>
</dbReference>
<dbReference type="InterPro" id="IPR005467">
    <property type="entry name" value="His_kinase_dom"/>
</dbReference>
<dbReference type="InterPro" id="IPR015943">
    <property type="entry name" value="WD40/YVTN_repeat-like_dom_sf"/>
</dbReference>
<dbReference type="FunFam" id="3.30.565.10:FF:000037">
    <property type="entry name" value="Hybrid sensor histidine kinase/response regulator"/>
    <property type="match status" value="1"/>
</dbReference>
<dbReference type="GO" id="GO:0005524">
    <property type="term" value="F:ATP binding"/>
    <property type="evidence" value="ECO:0007669"/>
    <property type="project" value="UniProtKB-KW"/>
</dbReference>
<name>A0A5D0IR36_9FLAO</name>
<feature type="domain" description="Histidine kinase" evidence="15">
    <location>
        <begin position="864"/>
        <end position="1096"/>
    </location>
</feature>
<dbReference type="GO" id="GO:0043565">
    <property type="term" value="F:sequence-specific DNA binding"/>
    <property type="evidence" value="ECO:0007669"/>
    <property type="project" value="InterPro"/>
</dbReference>
<dbReference type="InterPro" id="IPR004358">
    <property type="entry name" value="Sig_transdc_His_kin-like_C"/>
</dbReference>
<dbReference type="SMART" id="SM00388">
    <property type="entry name" value="HisKA"/>
    <property type="match status" value="1"/>
</dbReference>
<evidence type="ECO:0000256" key="2">
    <source>
        <dbReference type="ARBA" id="ARBA00012438"/>
    </source>
</evidence>
<keyword evidence="5" id="KW-0547">Nucleotide-binding</keyword>
<dbReference type="InterPro" id="IPR011006">
    <property type="entry name" value="CheY-like_superfamily"/>
</dbReference>
<dbReference type="InterPro" id="IPR013783">
    <property type="entry name" value="Ig-like_fold"/>
</dbReference>
<evidence type="ECO:0000259" key="14">
    <source>
        <dbReference type="PROSITE" id="PS01124"/>
    </source>
</evidence>
<dbReference type="InterPro" id="IPR003594">
    <property type="entry name" value="HATPase_dom"/>
</dbReference>
<comment type="caution">
    <text evidence="17">The sequence shown here is derived from an EMBL/GenBank/DDBJ whole genome shotgun (WGS) entry which is preliminary data.</text>
</comment>
<feature type="transmembrane region" description="Helical" evidence="13">
    <location>
        <begin position="814"/>
        <end position="835"/>
    </location>
</feature>
<evidence type="ECO:0000256" key="1">
    <source>
        <dbReference type="ARBA" id="ARBA00000085"/>
    </source>
</evidence>
<dbReference type="PRINTS" id="PR00344">
    <property type="entry name" value="BCTRLSENSOR"/>
</dbReference>
<dbReference type="SUPFAM" id="SSF47384">
    <property type="entry name" value="Homodimeric domain of signal transducing histidine kinase"/>
    <property type="match status" value="1"/>
</dbReference>
<dbReference type="PROSITE" id="PS50109">
    <property type="entry name" value="HIS_KIN"/>
    <property type="match status" value="1"/>
</dbReference>
<feature type="modified residue" description="4-aspartylphosphate" evidence="12">
    <location>
        <position position="1189"/>
    </location>
</feature>
<evidence type="ECO:0000313" key="18">
    <source>
        <dbReference type="Proteomes" id="UP000323930"/>
    </source>
</evidence>
<reference evidence="17 18" key="1">
    <citation type="submission" date="2019-08" db="EMBL/GenBank/DDBJ databases">
        <title>Seonamhaeicola sediminis sp. nov., isolated from marine sediment.</title>
        <authorList>
            <person name="Cao W.R."/>
        </authorList>
    </citation>
    <scope>NUCLEOTIDE SEQUENCE [LARGE SCALE GENOMIC DNA]</scope>
    <source>
        <strain evidence="17 18">B011</strain>
    </source>
</reference>
<feature type="domain" description="HTH araC/xylS-type" evidence="14">
    <location>
        <begin position="1288"/>
        <end position="1387"/>
    </location>
</feature>
<dbReference type="PROSITE" id="PS00041">
    <property type="entry name" value="HTH_ARAC_FAMILY_1"/>
    <property type="match status" value="1"/>
</dbReference>
<feature type="domain" description="Response regulatory" evidence="16">
    <location>
        <begin position="1141"/>
        <end position="1256"/>
    </location>
</feature>
<dbReference type="Gene3D" id="3.30.565.10">
    <property type="entry name" value="Histidine kinase-like ATPase, C-terminal domain"/>
    <property type="match status" value="1"/>
</dbReference>
<dbReference type="Gene3D" id="3.40.50.2300">
    <property type="match status" value="1"/>
</dbReference>
<dbReference type="Proteomes" id="UP000323930">
    <property type="component" value="Unassembled WGS sequence"/>
</dbReference>
<dbReference type="PROSITE" id="PS50110">
    <property type="entry name" value="RESPONSE_REGULATORY"/>
    <property type="match status" value="1"/>
</dbReference>
<dbReference type="CDD" id="cd00082">
    <property type="entry name" value="HisKA"/>
    <property type="match status" value="1"/>
</dbReference>
<dbReference type="SUPFAM" id="SSF52172">
    <property type="entry name" value="CheY-like"/>
    <property type="match status" value="1"/>
</dbReference>
<dbReference type="InterPro" id="IPR018060">
    <property type="entry name" value="HTH_AraC"/>
</dbReference>
<keyword evidence="13" id="KW-0812">Transmembrane</keyword>
<evidence type="ECO:0000256" key="4">
    <source>
        <dbReference type="ARBA" id="ARBA00022679"/>
    </source>
</evidence>
<dbReference type="Gene3D" id="1.10.287.130">
    <property type="match status" value="1"/>
</dbReference>
<organism evidence="17 18">
    <name type="scientific">Seonamhaeicola marinus</name>
    <dbReference type="NCBI Taxonomy" id="1912246"/>
    <lineage>
        <taxon>Bacteria</taxon>
        <taxon>Pseudomonadati</taxon>
        <taxon>Bacteroidota</taxon>
        <taxon>Flavobacteriia</taxon>
        <taxon>Flavobacteriales</taxon>
        <taxon>Flavobacteriaceae</taxon>
    </lineage>
</organism>
<comment type="catalytic activity">
    <reaction evidence="1">
        <text>ATP + protein L-histidine = ADP + protein N-phospho-L-histidine.</text>
        <dbReference type="EC" id="2.7.13.3"/>
    </reaction>
</comment>
<keyword evidence="8" id="KW-0902">Two-component regulatory system</keyword>
<dbReference type="PANTHER" id="PTHR43547:SF2">
    <property type="entry name" value="HYBRID SIGNAL TRANSDUCTION HISTIDINE KINASE C"/>
    <property type="match status" value="1"/>
</dbReference>
<evidence type="ECO:0000256" key="3">
    <source>
        <dbReference type="ARBA" id="ARBA00022553"/>
    </source>
</evidence>
<dbReference type="PROSITE" id="PS01124">
    <property type="entry name" value="HTH_ARAC_FAMILY_2"/>
    <property type="match status" value="1"/>
</dbReference>
<dbReference type="InterPro" id="IPR003661">
    <property type="entry name" value="HisK_dim/P_dom"/>
</dbReference>
<dbReference type="Pfam" id="PF07494">
    <property type="entry name" value="Reg_prop"/>
    <property type="match status" value="3"/>
</dbReference>
<dbReference type="InterPro" id="IPR036097">
    <property type="entry name" value="HisK_dim/P_sf"/>
</dbReference>
<dbReference type="EMBL" id="VSDQ01000409">
    <property type="protein sequence ID" value="TYA84172.1"/>
    <property type="molecule type" value="Genomic_DNA"/>
</dbReference>
<dbReference type="InterPro" id="IPR011123">
    <property type="entry name" value="Y_Y_Y"/>
</dbReference>
<proteinExistence type="predicted"/>
<evidence type="ECO:0000256" key="10">
    <source>
        <dbReference type="ARBA" id="ARBA00023125"/>
    </source>
</evidence>
<keyword evidence="7" id="KW-0067">ATP-binding</keyword>
<dbReference type="SUPFAM" id="SSF63829">
    <property type="entry name" value="Calcium-dependent phosphotriesterase"/>
    <property type="match status" value="3"/>
</dbReference>
<keyword evidence="13" id="KW-1133">Transmembrane helix</keyword>
<evidence type="ECO:0000313" key="17">
    <source>
        <dbReference type="EMBL" id="TYA84172.1"/>
    </source>
</evidence>
<dbReference type="InterPro" id="IPR001789">
    <property type="entry name" value="Sig_transdc_resp-reg_receiver"/>
</dbReference>
<dbReference type="GO" id="GO:0000155">
    <property type="term" value="F:phosphorelay sensor kinase activity"/>
    <property type="evidence" value="ECO:0007669"/>
    <property type="project" value="InterPro"/>
</dbReference>
<dbReference type="InterPro" id="IPR036890">
    <property type="entry name" value="HATPase_C_sf"/>
</dbReference>
<dbReference type="Pfam" id="PF02518">
    <property type="entry name" value="HATPase_c"/>
    <property type="match status" value="1"/>
</dbReference>
<accession>A0A5D0IR36</accession>
<dbReference type="Pfam" id="PF07495">
    <property type="entry name" value="Y_Y_Y"/>
    <property type="match status" value="1"/>
</dbReference>
<dbReference type="GO" id="GO:0003700">
    <property type="term" value="F:DNA-binding transcription factor activity"/>
    <property type="evidence" value="ECO:0007669"/>
    <property type="project" value="InterPro"/>
</dbReference>
<dbReference type="EC" id="2.7.13.3" evidence="2"/>
<dbReference type="InterPro" id="IPR009057">
    <property type="entry name" value="Homeodomain-like_sf"/>
</dbReference>
<dbReference type="SUPFAM" id="SSF46689">
    <property type="entry name" value="Homeodomain-like"/>
    <property type="match status" value="1"/>
</dbReference>
<dbReference type="Gene3D" id="2.130.10.10">
    <property type="entry name" value="YVTN repeat-like/Quinoprotein amine dehydrogenase"/>
    <property type="match status" value="4"/>
</dbReference>
<evidence type="ECO:0000256" key="8">
    <source>
        <dbReference type="ARBA" id="ARBA00023012"/>
    </source>
</evidence>
<keyword evidence="3 12" id="KW-0597">Phosphoprotein</keyword>
<keyword evidence="9" id="KW-0805">Transcription regulation</keyword>
<evidence type="ECO:0000259" key="15">
    <source>
        <dbReference type="PROSITE" id="PS50109"/>
    </source>
</evidence>
<evidence type="ECO:0000256" key="7">
    <source>
        <dbReference type="ARBA" id="ARBA00022840"/>
    </source>
</evidence>
<evidence type="ECO:0000259" key="16">
    <source>
        <dbReference type="PROSITE" id="PS50110"/>
    </source>
</evidence>
<evidence type="ECO:0000256" key="12">
    <source>
        <dbReference type="PROSITE-ProRule" id="PRU00169"/>
    </source>
</evidence>
<keyword evidence="18" id="KW-1185">Reference proteome</keyword>
<dbReference type="CDD" id="cd00075">
    <property type="entry name" value="HATPase"/>
    <property type="match status" value="1"/>
</dbReference>
<evidence type="ECO:0000256" key="11">
    <source>
        <dbReference type="ARBA" id="ARBA00023163"/>
    </source>
</evidence>
<dbReference type="Pfam" id="PF12833">
    <property type="entry name" value="HTH_18"/>
    <property type="match status" value="1"/>
</dbReference>
<keyword evidence="6" id="KW-0418">Kinase</keyword>
<dbReference type="SUPFAM" id="SSF55874">
    <property type="entry name" value="ATPase domain of HSP90 chaperone/DNA topoisomerase II/histidine kinase"/>
    <property type="match status" value="1"/>
</dbReference>
<gene>
    <name evidence="17" type="ORF">FUA24_05835</name>
</gene>
<keyword evidence="13" id="KW-0472">Membrane</keyword>
<dbReference type="SMART" id="SM00342">
    <property type="entry name" value="HTH_ARAC"/>
    <property type="match status" value="1"/>
</dbReference>
<protein>
    <recommendedName>
        <fullName evidence="2">histidine kinase</fullName>
        <ecNumber evidence="2">2.7.13.3</ecNumber>
    </recommendedName>
</protein>
<dbReference type="Pfam" id="PF00512">
    <property type="entry name" value="HisKA"/>
    <property type="match status" value="1"/>
</dbReference>
<evidence type="ECO:0000256" key="9">
    <source>
        <dbReference type="ARBA" id="ARBA00023015"/>
    </source>
</evidence>
<evidence type="ECO:0000256" key="5">
    <source>
        <dbReference type="ARBA" id="ARBA00022741"/>
    </source>
</evidence>
<dbReference type="InterPro" id="IPR011110">
    <property type="entry name" value="Reg_prop"/>
</dbReference>
<keyword evidence="10" id="KW-0238">DNA-binding</keyword>
<keyword evidence="4" id="KW-0808">Transferase</keyword>
<dbReference type="PANTHER" id="PTHR43547">
    <property type="entry name" value="TWO-COMPONENT HISTIDINE KINASE"/>
    <property type="match status" value="1"/>
</dbReference>